<dbReference type="Proteomes" id="UP000001075">
    <property type="component" value="Unassembled WGS sequence"/>
</dbReference>
<evidence type="ECO:0000256" key="1">
    <source>
        <dbReference type="SAM" id="SignalP"/>
    </source>
</evidence>
<dbReference type="EMBL" id="JH002253">
    <property type="protein sequence ID" value="EGW11491.1"/>
    <property type="molecule type" value="Genomic_DNA"/>
</dbReference>
<organism evidence="2 3">
    <name type="scientific">Cricetulus griseus</name>
    <name type="common">Chinese hamster</name>
    <name type="synonym">Cricetulus barabensis griseus</name>
    <dbReference type="NCBI Taxonomy" id="10029"/>
    <lineage>
        <taxon>Eukaryota</taxon>
        <taxon>Metazoa</taxon>
        <taxon>Chordata</taxon>
        <taxon>Craniata</taxon>
        <taxon>Vertebrata</taxon>
        <taxon>Euteleostomi</taxon>
        <taxon>Mammalia</taxon>
        <taxon>Eutheria</taxon>
        <taxon>Euarchontoglires</taxon>
        <taxon>Glires</taxon>
        <taxon>Rodentia</taxon>
        <taxon>Myomorpha</taxon>
        <taxon>Muroidea</taxon>
        <taxon>Cricetidae</taxon>
        <taxon>Cricetinae</taxon>
        <taxon>Cricetulus</taxon>
    </lineage>
</organism>
<dbReference type="InParanoid" id="G3IER5"/>
<reference evidence="3" key="1">
    <citation type="journal article" date="2011" name="Nat. Biotechnol.">
        <title>The genomic sequence of the Chinese hamster ovary (CHO)-K1 cell line.</title>
        <authorList>
            <person name="Xu X."/>
            <person name="Nagarajan H."/>
            <person name="Lewis N.E."/>
            <person name="Pan S."/>
            <person name="Cai Z."/>
            <person name="Liu X."/>
            <person name="Chen W."/>
            <person name="Xie M."/>
            <person name="Wang W."/>
            <person name="Hammond S."/>
            <person name="Andersen M.R."/>
            <person name="Neff N."/>
            <person name="Passarelli B."/>
            <person name="Koh W."/>
            <person name="Fan H.C."/>
            <person name="Wang J."/>
            <person name="Gui Y."/>
            <person name="Lee K.H."/>
            <person name="Betenbaugh M.J."/>
            <person name="Quake S.R."/>
            <person name="Famili I."/>
            <person name="Palsson B.O."/>
            <person name="Wang J."/>
        </authorList>
    </citation>
    <scope>NUCLEOTIDE SEQUENCE [LARGE SCALE GENOMIC DNA]</scope>
    <source>
        <strain evidence="3">CHO K1 cell line</strain>
    </source>
</reference>
<evidence type="ECO:0008006" key="4">
    <source>
        <dbReference type="Google" id="ProtNLM"/>
    </source>
</evidence>
<dbReference type="AlphaFoldDB" id="G3IER5"/>
<feature type="signal peptide" evidence="1">
    <location>
        <begin position="1"/>
        <end position="18"/>
    </location>
</feature>
<evidence type="ECO:0000313" key="2">
    <source>
        <dbReference type="EMBL" id="EGW11491.1"/>
    </source>
</evidence>
<name>G3IER5_CRIGR</name>
<feature type="chain" id="PRO_5003445123" description="Secreted protein" evidence="1">
    <location>
        <begin position="19"/>
        <end position="74"/>
    </location>
</feature>
<keyword evidence="1" id="KW-0732">Signal</keyword>
<evidence type="ECO:0000313" key="3">
    <source>
        <dbReference type="Proteomes" id="UP000001075"/>
    </source>
</evidence>
<accession>G3IER5</accession>
<sequence>MTLFPLLVLTFLGPAALSLVVLHVCYRVALQDNRSFSLGIRFQWLAIVHKPSGPGMVVHAVNPTTGEAEVDGSF</sequence>
<protein>
    <recommendedName>
        <fullName evidence="4">Secreted protein</fullName>
    </recommendedName>
</protein>
<proteinExistence type="predicted"/>
<gene>
    <name evidence="2" type="ORF">I79_022217</name>
</gene>